<evidence type="ECO:0000313" key="2">
    <source>
        <dbReference type="Proteomes" id="UP000243579"/>
    </source>
</evidence>
<sequence length="258" mass="27399">MPSLEHVRRRALLIVAASAFFFSTSLVSVLQSSAAPSTTFFCSPTQLRTVAAFSSMSSNAAQVCVAGILELLTPTALDVSNRPVQGITSSSLNSFCTAACNDAIQALKVNVFPPCDTVIDGSVRSIGSVAMGLCPNGGNVATVPVASRPPNRTGNYCNYGQYDNMLRDLGFKDEPCGATAKAAMVPTMLANDITYIPFSNVTYEMINAVCTPQCKPLLAKIKAFTFPPCDTLINEETTLSLQDLALSLCNESNPFYHA</sequence>
<keyword evidence="2" id="KW-1185">Reference proteome</keyword>
<dbReference type="OrthoDB" id="68558at2759"/>
<protein>
    <submittedName>
        <fullName evidence="1">Uncharacterized protein</fullName>
    </submittedName>
</protein>
<comment type="caution">
    <text evidence="1">The sequence shown here is derived from an EMBL/GenBank/DDBJ whole genome shotgun (WGS) entry which is preliminary data.</text>
</comment>
<name>A0A1V9ZGN1_ACHHY</name>
<dbReference type="Proteomes" id="UP000243579">
    <property type="component" value="Unassembled WGS sequence"/>
</dbReference>
<reference evidence="1 2" key="1">
    <citation type="journal article" date="2014" name="Genome Biol. Evol.">
        <title>The secreted proteins of Achlya hypogyna and Thraustotheca clavata identify the ancestral oomycete secretome and reveal gene acquisitions by horizontal gene transfer.</title>
        <authorList>
            <person name="Misner I."/>
            <person name="Blouin N."/>
            <person name="Leonard G."/>
            <person name="Richards T.A."/>
            <person name="Lane C.E."/>
        </authorList>
    </citation>
    <scope>NUCLEOTIDE SEQUENCE [LARGE SCALE GENOMIC DNA]</scope>
    <source>
        <strain evidence="1 2">ATCC 48635</strain>
    </source>
</reference>
<dbReference type="AlphaFoldDB" id="A0A1V9ZGN1"/>
<dbReference type="EMBL" id="JNBR01000122">
    <property type="protein sequence ID" value="OQR97152.1"/>
    <property type="molecule type" value="Genomic_DNA"/>
</dbReference>
<organism evidence="1 2">
    <name type="scientific">Achlya hypogyna</name>
    <name type="common">Oomycete</name>
    <name type="synonym">Protoachlya hypogyna</name>
    <dbReference type="NCBI Taxonomy" id="1202772"/>
    <lineage>
        <taxon>Eukaryota</taxon>
        <taxon>Sar</taxon>
        <taxon>Stramenopiles</taxon>
        <taxon>Oomycota</taxon>
        <taxon>Saprolegniomycetes</taxon>
        <taxon>Saprolegniales</taxon>
        <taxon>Achlyaceae</taxon>
        <taxon>Achlya</taxon>
    </lineage>
</organism>
<accession>A0A1V9ZGN1</accession>
<proteinExistence type="predicted"/>
<gene>
    <name evidence="1" type="ORF">ACHHYP_12697</name>
</gene>
<evidence type="ECO:0000313" key="1">
    <source>
        <dbReference type="EMBL" id="OQR97152.1"/>
    </source>
</evidence>